<evidence type="ECO:0000259" key="7">
    <source>
        <dbReference type="Pfam" id="PF00293"/>
    </source>
</evidence>
<keyword evidence="6" id="KW-0464">Manganese</keyword>
<protein>
    <submittedName>
        <fullName evidence="8">CoA pyrophosphatase</fullName>
    </submittedName>
</protein>
<proteinExistence type="predicted"/>
<dbReference type="EMBL" id="DYUK01000230">
    <property type="protein sequence ID" value="HJG80881.1"/>
    <property type="molecule type" value="Genomic_DNA"/>
</dbReference>
<evidence type="ECO:0000313" key="9">
    <source>
        <dbReference type="Proteomes" id="UP000784435"/>
    </source>
</evidence>
<reference evidence="8" key="2">
    <citation type="submission" date="2021-09" db="EMBL/GenBank/DDBJ databases">
        <authorList>
            <person name="Gilroy R."/>
        </authorList>
    </citation>
    <scope>NUCLEOTIDE SEQUENCE</scope>
    <source>
        <strain evidence="8">ChiGjej5B5-7349</strain>
    </source>
</reference>
<dbReference type="PANTHER" id="PTHR12992:SF11">
    <property type="entry name" value="MITOCHONDRIAL COENZYME A DIPHOSPHATASE NUDT8"/>
    <property type="match status" value="1"/>
</dbReference>
<evidence type="ECO:0000313" key="8">
    <source>
        <dbReference type="EMBL" id="HJG80881.1"/>
    </source>
</evidence>
<evidence type="ECO:0000256" key="3">
    <source>
        <dbReference type="ARBA" id="ARBA00022723"/>
    </source>
</evidence>
<organism evidence="8 9">
    <name type="scientific">Brevibacterium senegalense</name>
    <dbReference type="NCBI Taxonomy" id="1033736"/>
    <lineage>
        <taxon>Bacteria</taxon>
        <taxon>Bacillati</taxon>
        <taxon>Actinomycetota</taxon>
        <taxon>Actinomycetes</taxon>
        <taxon>Micrococcales</taxon>
        <taxon>Brevibacteriaceae</taxon>
        <taxon>Brevibacterium</taxon>
    </lineage>
</organism>
<comment type="cofactor">
    <cofactor evidence="2">
        <name>Mg(2+)</name>
        <dbReference type="ChEBI" id="CHEBI:18420"/>
    </cofactor>
</comment>
<accession>A0A921MFL6</accession>
<feature type="domain" description="Nudix hydrolase" evidence="7">
    <location>
        <begin position="88"/>
        <end position="158"/>
    </location>
</feature>
<comment type="cofactor">
    <cofactor evidence="1">
        <name>Mn(2+)</name>
        <dbReference type="ChEBI" id="CHEBI:29035"/>
    </cofactor>
</comment>
<keyword evidence="3" id="KW-0479">Metal-binding</keyword>
<evidence type="ECO:0000256" key="5">
    <source>
        <dbReference type="ARBA" id="ARBA00022842"/>
    </source>
</evidence>
<gene>
    <name evidence="8" type="ORF">K8V08_10765</name>
</gene>
<evidence type="ECO:0000256" key="1">
    <source>
        <dbReference type="ARBA" id="ARBA00001936"/>
    </source>
</evidence>
<evidence type="ECO:0000256" key="2">
    <source>
        <dbReference type="ARBA" id="ARBA00001946"/>
    </source>
</evidence>
<dbReference type="GO" id="GO:0046872">
    <property type="term" value="F:metal ion binding"/>
    <property type="evidence" value="ECO:0007669"/>
    <property type="project" value="UniProtKB-KW"/>
</dbReference>
<name>A0A921MFL6_9MICO</name>
<sequence>MTSADCARTHEDAVGTVRNDDAIREDLAGLLHAPAPGEWLRRADAPAGMNVRDAAVLMLFGRGQEPRTSAGKAEVDRLAQLGIADVDLVLLQRAATLRHHAGQPAFPGGARDETDTSSAFTALREAEEETGLDPAGVDVIGMLPPLFVPHSRFDVTPVLAWWREPTQVAAVDSAESALVARVAIADLVAPDNRGVFAPRDRPFETPVFDVGVMRPWGFTAGLLEWALDQLGWAREWDRTRRIHIDF</sequence>
<evidence type="ECO:0000256" key="4">
    <source>
        <dbReference type="ARBA" id="ARBA00022801"/>
    </source>
</evidence>
<dbReference type="Gene3D" id="3.90.79.10">
    <property type="entry name" value="Nucleoside Triphosphate Pyrophosphohydrolase"/>
    <property type="match status" value="1"/>
</dbReference>
<dbReference type="InterPro" id="IPR045121">
    <property type="entry name" value="CoAse"/>
</dbReference>
<dbReference type="Proteomes" id="UP000784435">
    <property type="component" value="Unassembled WGS sequence"/>
</dbReference>
<keyword evidence="4" id="KW-0378">Hydrolase</keyword>
<dbReference type="PANTHER" id="PTHR12992">
    <property type="entry name" value="NUDIX HYDROLASE"/>
    <property type="match status" value="1"/>
</dbReference>
<dbReference type="GO" id="GO:0010945">
    <property type="term" value="F:coenzyme A diphosphatase activity"/>
    <property type="evidence" value="ECO:0007669"/>
    <property type="project" value="InterPro"/>
</dbReference>
<reference evidence="8" key="1">
    <citation type="journal article" date="2021" name="PeerJ">
        <title>Extensive microbial diversity within the chicken gut microbiome revealed by metagenomics and culture.</title>
        <authorList>
            <person name="Gilroy R."/>
            <person name="Ravi A."/>
            <person name="Getino M."/>
            <person name="Pursley I."/>
            <person name="Horton D.L."/>
            <person name="Alikhan N.F."/>
            <person name="Baker D."/>
            <person name="Gharbi K."/>
            <person name="Hall N."/>
            <person name="Watson M."/>
            <person name="Adriaenssens E.M."/>
            <person name="Foster-Nyarko E."/>
            <person name="Jarju S."/>
            <person name="Secka A."/>
            <person name="Antonio M."/>
            <person name="Oren A."/>
            <person name="Chaudhuri R.R."/>
            <person name="La Ragione R."/>
            <person name="Hildebrand F."/>
            <person name="Pallen M.J."/>
        </authorList>
    </citation>
    <scope>NUCLEOTIDE SEQUENCE</scope>
    <source>
        <strain evidence="8">ChiGjej5B5-7349</strain>
    </source>
</reference>
<keyword evidence="5" id="KW-0460">Magnesium</keyword>
<comment type="caution">
    <text evidence="8">The sequence shown here is derived from an EMBL/GenBank/DDBJ whole genome shotgun (WGS) entry which is preliminary data.</text>
</comment>
<dbReference type="AlphaFoldDB" id="A0A921MFL6"/>
<dbReference type="SUPFAM" id="SSF55811">
    <property type="entry name" value="Nudix"/>
    <property type="match status" value="1"/>
</dbReference>
<dbReference type="InterPro" id="IPR000086">
    <property type="entry name" value="NUDIX_hydrolase_dom"/>
</dbReference>
<evidence type="ECO:0000256" key="6">
    <source>
        <dbReference type="ARBA" id="ARBA00023211"/>
    </source>
</evidence>
<dbReference type="CDD" id="cd03426">
    <property type="entry name" value="NUDIX_CoAse_Nudt7"/>
    <property type="match status" value="1"/>
</dbReference>
<dbReference type="InterPro" id="IPR015797">
    <property type="entry name" value="NUDIX_hydrolase-like_dom_sf"/>
</dbReference>
<dbReference type="Pfam" id="PF00293">
    <property type="entry name" value="NUDIX"/>
    <property type="match status" value="1"/>
</dbReference>